<accession>A0A9D1EY23</accession>
<comment type="caution">
    <text evidence="3">The sequence shown here is derived from an EMBL/GenBank/DDBJ whole genome shotgun (WGS) entry which is preliminary data.</text>
</comment>
<gene>
    <name evidence="3" type="ORF">IAC10_03135</name>
</gene>
<keyword evidence="1" id="KW-1133">Transmembrane helix</keyword>
<evidence type="ECO:0000256" key="1">
    <source>
        <dbReference type="SAM" id="Phobius"/>
    </source>
</evidence>
<dbReference type="AlphaFoldDB" id="A0A9D1EY23"/>
<dbReference type="CDD" id="cd00118">
    <property type="entry name" value="LysM"/>
    <property type="match status" value="1"/>
</dbReference>
<name>A0A9D1EY23_9BACT</name>
<evidence type="ECO:0000259" key="2">
    <source>
        <dbReference type="PROSITE" id="PS51782"/>
    </source>
</evidence>
<dbReference type="Proteomes" id="UP000823928">
    <property type="component" value="Unassembled WGS sequence"/>
</dbReference>
<keyword evidence="1" id="KW-0812">Transmembrane</keyword>
<feature type="transmembrane region" description="Helical" evidence="1">
    <location>
        <begin position="50"/>
        <end position="74"/>
    </location>
</feature>
<keyword evidence="1" id="KW-0472">Membrane</keyword>
<reference evidence="3" key="1">
    <citation type="submission" date="2020-10" db="EMBL/GenBank/DDBJ databases">
        <authorList>
            <person name="Gilroy R."/>
        </authorList>
    </citation>
    <scope>NUCLEOTIDE SEQUENCE</scope>
    <source>
        <strain evidence="3">6276</strain>
    </source>
</reference>
<protein>
    <submittedName>
        <fullName evidence="3">LysM peptidoglycan-binding domain-containing protein</fullName>
    </submittedName>
</protein>
<sequence length="172" mass="19099">KVAMMEALNRYNRTHQDEDFYRTQSKNRELDALWQSFGVKSQKSEKAPQVYFVTGLIVGVIITLLITTFISLLINVSTPKDDIVVPAKKPASASSGRFTFIPADNTSSKKVAAPVSLNEEYVVKEGDTLESIVIRFYGSFDMNKVNAIQEANKMANPNALSIGQKLIIPINQ</sequence>
<evidence type="ECO:0000313" key="4">
    <source>
        <dbReference type="Proteomes" id="UP000823928"/>
    </source>
</evidence>
<dbReference type="EMBL" id="DVIU01000065">
    <property type="protein sequence ID" value="HIS35610.1"/>
    <property type="molecule type" value="Genomic_DNA"/>
</dbReference>
<evidence type="ECO:0000313" key="3">
    <source>
        <dbReference type="EMBL" id="HIS35610.1"/>
    </source>
</evidence>
<dbReference type="SUPFAM" id="SSF54106">
    <property type="entry name" value="LysM domain"/>
    <property type="match status" value="1"/>
</dbReference>
<organism evidence="3 4">
    <name type="scientific">Candidatus Scatousia excrementigallinarum</name>
    <dbReference type="NCBI Taxonomy" id="2840935"/>
    <lineage>
        <taxon>Bacteria</taxon>
        <taxon>Candidatus Scatousia</taxon>
    </lineage>
</organism>
<proteinExistence type="predicted"/>
<dbReference type="SMART" id="SM00257">
    <property type="entry name" value="LysM"/>
    <property type="match status" value="1"/>
</dbReference>
<dbReference type="Gene3D" id="3.10.350.10">
    <property type="entry name" value="LysM domain"/>
    <property type="match status" value="1"/>
</dbReference>
<dbReference type="InterPro" id="IPR036779">
    <property type="entry name" value="LysM_dom_sf"/>
</dbReference>
<dbReference type="InterPro" id="IPR018392">
    <property type="entry name" value="LysM"/>
</dbReference>
<dbReference type="Pfam" id="PF01476">
    <property type="entry name" value="LysM"/>
    <property type="match status" value="1"/>
</dbReference>
<feature type="domain" description="LysM" evidence="2">
    <location>
        <begin position="119"/>
        <end position="168"/>
    </location>
</feature>
<feature type="non-terminal residue" evidence="3">
    <location>
        <position position="1"/>
    </location>
</feature>
<reference evidence="3" key="2">
    <citation type="journal article" date="2021" name="PeerJ">
        <title>Extensive microbial diversity within the chicken gut microbiome revealed by metagenomics and culture.</title>
        <authorList>
            <person name="Gilroy R."/>
            <person name="Ravi A."/>
            <person name="Getino M."/>
            <person name="Pursley I."/>
            <person name="Horton D.L."/>
            <person name="Alikhan N.F."/>
            <person name="Baker D."/>
            <person name="Gharbi K."/>
            <person name="Hall N."/>
            <person name="Watson M."/>
            <person name="Adriaenssens E.M."/>
            <person name="Foster-Nyarko E."/>
            <person name="Jarju S."/>
            <person name="Secka A."/>
            <person name="Antonio M."/>
            <person name="Oren A."/>
            <person name="Chaudhuri R.R."/>
            <person name="La Ragione R."/>
            <person name="Hildebrand F."/>
            <person name="Pallen M.J."/>
        </authorList>
    </citation>
    <scope>NUCLEOTIDE SEQUENCE</scope>
    <source>
        <strain evidence="3">6276</strain>
    </source>
</reference>
<dbReference type="PROSITE" id="PS51782">
    <property type="entry name" value="LYSM"/>
    <property type="match status" value="1"/>
</dbReference>